<dbReference type="AlphaFoldDB" id="A0A3N4KHE7"/>
<sequence>MMGSIGLGYYIVTVMVVLIVNLEVGPDRSVGGIASELLLSRGVSITLGESKVL</sequence>
<keyword evidence="1" id="KW-0812">Transmembrane</keyword>
<dbReference type="Proteomes" id="UP000276215">
    <property type="component" value="Unassembled WGS sequence"/>
</dbReference>
<protein>
    <submittedName>
        <fullName evidence="2">Uncharacterized protein</fullName>
    </submittedName>
</protein>
<keyword evidence="1" id="KW-1133">Transmembrane helix</keyword>
<name>A0A3N4KHE7_9PEZI</name>
<evidence type="ECO:0000313" key="3">
    <source>
        <dbReference type="Proteomes" id="UP000276215"/>
    </source>
</evidence>
<keyword evidence="1" id="KW-0472">Membrane</keyword>
<keyword evidence="3" id="KW-1185">Reference proteome</keyword>
<dbReference type="EMBL" id="ML120354">
    <property type="protein sequence ID" value="RPB05285.1"/>
    <property type="molecule type" value="Genomic_DNA"/>
</dbReference>
<accession>A0A3N4KHE7</accession>
<organism evidence="2 3">
    <name type="scientific">Choiromyces venosus 120613-1</name>
    <dbReference type="NCBI Taxonomy" id="1336337"/>
    <lineage>
        <taxon>Eukaryota</taxon>
        <taxon>Fungi</taxon>
        <taxon>Dikarya</taxon>
        <taxon>Ascomycota</taxon>
        <taxon>Pezizomycotina</taxon>
        <taxon>Pezizomycetes</taxon>
        <taxon>Pezizales</taxon>
        <taxon>Tuberaceae</taxon>
        <taxon>Choiromyces</taxon>
    </lineage>
</organism>
<proteinExistence type="predicted"/>
<evidence type="ECO:0000256" key="1">
    <source>
        <dbReference type="SAM" id="Phobius"/>
    </source>
</evidence>
<feature type="transmembrane region" description="Helical" evidence="1">
    <location>
        <begin position="6"/>
        <end position="24"/>
    </location>
</feature>
<gene>
    <name evidence="2" type="ORF">L873DRAFT_1798289</name>
</gene>
<reference evidence="2 3" key="1">
    <citation type="journal article" date="2018" name="Nat. Ecol. Evol.">
        <title>Pezizomycetes genomes reveal the molecular basis of ectomycorrhizal truffle lifestyle.</title>
        <authorList>
            <person name="Murat C."/>
            <person name="Payen T."/>
            <person name="Noel B."/>
            <person name="Kuo A."/>
            <person name="Morin E."/>
            <person name="Chen J."/>
            <person name="Kohler A."/>
            <person name="Krizsan K."/>
            <person name="Balestrini R."/>
            <person name="Da Silva C."/>
            <person name="Montanini B."/>
            <person name="Hainaut M."/>
            <person name="Levati E."/>
            <person name="Barry K.W."/>
            <person name="Belfiori B."/>
            <person name="Cichocki N."/>
            <person name="Clum A."/>
            <person name="Dockter R.B."/>
            <person name="Fauchery L."/>
            <person name="Guy J."/>
            <person name="Iotti M."/>
            <person name="Le Tacon F."/>
            <person name="Lindquist E.A."/>
            <person name="Lipzen A."/>
            <person name="Malagnac F."/>
            <person name="Mello A."/>
            <person name="Molinier V."/>
            <person name="Miyauchi S."/>
            <person name="Poulain J."/>
            <person name="Riccioni C."/>
            <person name="Rubini A."/>
            <person name="Sitrit Y."/>
            <person name="Splivallo R."/>
            <person name="Traeger S."/>
            <person name="Wang M."/>
            <person name="Zifcakova L."/>
            <person name="Wipf D."/>
            <person name="Zambonelli A."/>
            <person name="Paolocci F."/>
            <person name="Nowrousian M."/>
            <person name="Ottonello S."/>
            <person name="Baldrian P."/>
            <person name="Spatafora J.W."/>
            <person name="Henrissat B."/>
            <person name="Nagy L.G."/>
            <person name="Aury J.M."/>
            <person name="Wincker P."/>
            <person name="Grigoriev I.V."/>
            <person name="Bonfante P."/>
            <person name="Martin F.M."/>
        </authorList>
    </citation>
    <scope>NUCLEOTIDE SEQUENCE [LARGE SCALE GENOMIC DNA]</scope>
    <source>
        <strain evidence="2 3">120613-1</strain>
    </source>
</reference>
<evidence type="ECO:0000313" key="2">
    <source>
        <dbReference type="EMBL" id="RPB05285.1"/>
    </source>
</evidence>